<feature type="region of interest" description="Disordered" evidence="1">
    <location>
        <begin position="1"/>
        <end position="51"/>
    </location>
</feature>
<sequence length="170" mass="18933">MPPQPGCQQHPTQCSTHHLTQPSPWAHRPTTRPWLEEQPHPTPPASLLTTRPTWMPRGGPLSIPWPLCMPLGYVVCVCEWCAGAVPYAPCVLCVSCLYMWLPLMLTRWGTILARVGWDQTLFSSSPEIMLPKISSQTQRMGWWGAPCEVAPERWGPLQGTSGVLLQLTLG</sequence>
<proteinExistence type="predicted"/>
<dbReference type="EMBL" id="NBAG03000218">
    <property type="protein sequence ID" value="PNI80834.1"/>
    <property type="molecule type" value="Genomic_DNA"/>
</dbReference>
<dbReference type="AlphaFoldDB" id="A0A2J8PA03"/>
<evidence type="ECO:0000256" key="1">
    <source>
        <dbReference type="SAM" id="MobiDB-lite"/>
    </source>
</evidence>
<gene>
    <name evidence="2" type="ORF">CK820_G0005155</name>
</gene>
<dbReference type="Proteomes" id="UP000236370">
    <property type="component" value="Unassembled WGS sequence"/>
</dbReference>
<comment type="caution">
    <text evidence="2">The sequence shown here is derived from an EMBL/GenBank/DDBJ whole genome shotgun (WGS) entry which is preliminary data.</text>
</comment>
<evidence type="ECO:0000313" key="2">
    <source>
        <dbReference type="EMBL" id="PNI80834.1"/>
    </source>
</evidence>
<protein>
    <submittedName>
        <fullName evidence="2">SHISA5 isoform 19</fullName>
    </submittedName>
</protein>
<evidence type="ECO:0000313" key="3">
    <source>
        <dbReference type="Proteomes" id="UP000236370"/>
    </source>
</evidence>
<reference evidence="2 3" key="1">
    <citation type="submission" date="2017-12" db="EMBL/GenBank/DDBJ databases">
        <title>High-resolution comparative analysis of great ape genomes.</title>
        <authorList>
            <person name="Pollen A."/>
            <person name="Hastie A."/>
            <person name="Hormozdiari F."/>
            <person name="Dougherty M."/>
            <person name="Liu R."/>
            <person name="Chaisson M."/>
            <person name="Hoppe E."/>
            <person name="Hill C."/>
            <person name="Pang A."/>
            <person name="Hillier L."/>
            <person name="Baker C."/>
            <person name="Armstrong J."/>
            <person name="Shendure J."/>
            <person name="Paten B."/>
            <person name="Wilson R."/>
            <person name="Chao H."/>
            <person name="Schneider V."/>
            <person name="Ventura M."/>
            <person name="Kronenberg Z."/>
            <person name="Murali S."/>
            <person name="Gordon D."/>
            <person name="Cantsilieris S."/>
            <person name="Munson K."/>
            <person name="Nelson B."/>
            <person name="Raja A."/>
            <person name="Underwood J."/>
            <person name="Diekhans M."/>
            <person name="Fiddes I."/>
            <person name="Haussler D."/>
            <person name="Eichler E."/>
        </authorList>
    </citation>
    <scope>NUCLEOTIDE SEQUENCE [LARGE SCALE GENOMIC DNA]</scope>
    <source>
        <strain evidence="2">Yerkes chimp pedigree #C0471</strain>
    </source>
</reference>
<name>A0A2J8PA03_PANTR</name>
<feature type="compositionally biased region" description="Polar residues" evidence="1">
    <location>
        <begin position="1"/>
        <end position="23"/>
    </location>
</feature>
<accession>A0A2J8PA03</accession>
<organism evidence="2 3">
    <name type="scientific">Pan troglodytes</name>
    <name type="common">Chimpanzee</name>
    <dbReference type="NCBI Taxonomy" id="9598"/>
    <lineage>
        <taxon>Eukaryota</taxon>
        <taxon>Metazoa</taxon>
        <taxon>Chordata</taxon>
        <taxon>Craniata</taxon>
        <taxon>Vertebrata</taxon>
        <taxon>Euteleostomi</taxon>
        <taxon>Mammalia</taxon>
        <taxon>Eutheria</taxon>
        <taxon>Euarchontoglires</taxon>
        <taxon>Primates</taxon>
        <taxon>Haplorrhini</taxon>
        <taxon>Catarrhini</taxon>
        <taxon>Hominidae</taxon>
        <taxon>Pan</taxon>
    </lineage>
</organism>